<name>A0ABR3ARC6_PHYBL</name>
<keyword evidence="2" id="KW-1185">Reference proteome</keyword>
<gene>
    <name evidence="1" type="ORF">J3Q64DRAFT_1702494</name>
</gene>
<comment type="caution">
    <text evidence="1">The sequence shown here is derived from an EMBL/GenBank/DDBJ whole genome shotgun (WGS) entry which is preliminary data.</text>
</comment>
<evidence type="ECO:0000313" key="1">
    <source>
        <dbReference type="EMBL" id="KAL0078683.1"/>
    </source>
</evidence>
<organism evidence="1 2">
    <name type="scientific">Phycomyces blakesleeanus</name>
    <dbReference type="NCBI Taxonomy" id="4837"/>
    <lineage>
        <taxon>Eukaryota</taxon>
        <taxon>Fungi</taxon>
        <taxon>Fungi incertae sedis</taxon>
        <taxon>Mucoromycota</taxon>
        <taxon>Mucoromycotina</taxon>
        <taxon>Mucoromycetes</taxon>
        <taxon>Mucorales</taxon>
        <taxon>Phycomycetaceae</taxon>
        <taxon>Phycomyces</taxon>
    </lineage>
</organism>
<evidence type="ECO:0000313" key="2">
    <source>
        <dbReference type="Proteomes" id="UP001448207"/>
    </source>
</evidence>
<proteinExistence type="predicted"/>
<accession>A0ABR3ARC6</accession>
<dbReference type="EMBL" id="JBCLYO010000024">
    <property type="protein sequence ID" value="KAL0078683.1"/>
    <property type="molecule type" value="Genomic_DNA"/>
</dbReference>
<dbReference type="Proteomes" id="UP001448207">
    <property type="component" value="Unassembled WGS sequence"/>
</dbReference>
<protein>
    <submittedName>
        <fullName evidence="1">Uncharacterized protein</fullName>
    </submittedName>
</protein>
<sequence>MYGYERRIKTRDAVRKLVATSVGKEDYEAQLLIGLANLIQKLPSRNLLSTTTIRETELWSSVFDPILTTLFSDPDRDIFLRWTNVVPEEGCVSEIIRAQTDAMICEIEQLSWGCTIGYGEAKIAEPKPNIGSLANDLLRLAFVAANTVFNLFLYKDTILKFISLKNAKWLILPCKIEVAILERVNLYFNKITQRDLKIISRLGTALSPCCMTSSENSFSVIFKFSRKNYIFINEAGFHINFRNDGVEQILGFP</sequence>
<reference evidence="1 2" key="1">
    <citation type="submission" date="2024-04" db="EMBL/GenBank/DDBJ databases">
        <title>Symmetric and asymmetric DNA N6-adenine methylation regulates different biological responses in Mucorales.</title>
        <authorList>
            <consortium name="Lawrence Berkeley National Laboratory"/>
            <person name="Lax C."/>
            <person name="Mondo S.J."/>
            <person name="Osorio-Concepcion M."/>
            <person name="Muszewska A."/>
            <person name="Corrochano-Luque M."/>
            <person name="Gutierrez G."/>
            <person name="Riley R."/>
            <person name="Lipzen A."/>
            <person name="Guo J."/>
            <person name="Hundley H."/>
            <person name="Amirebrahimi M."/>
            <person name="Ng V."/>
            <person name="Lorenzo-Gutierrez D."/>
            <person name="Binder U."/>
            <person name="Yang J."/>
            <person name="Song Y."/>
            <person name="Canovas D."/>
            <person name="Navarro E."/>
            <person name="Freitag M."/>
            <person name="Gabaldon T."/>
            <person name="Grigoriev I.V."/>
            <person name="Corrochano L.M."/>
            <person name="Nicolas F.E."/>
            <person name="Garre V."/>
        </authorList>
    </citation>
    <scope>NUCLEOTIDE SEQUENCE [LARGE SCALE GENOMIC DNA]</scope>
    <source>
        <strain evidence="1 2">L51</strain>
    </source>
</reference>